<evidence type="ECO:0000256" key="6">
    <source>
        <dbReference type="ARBA" id="ARBA00022989"/>
    </source>
</evidence>
<protein>
    <submittedName>
        <fullName evidence="9">Accessory gene regulator B family protein</fullName>
    </submittedName>
</protein>
<dbReference type="InterPro" id="IPR006741">
    <property type="entry name" value="AgrB"/>
</dbReference>
<evidence type="ECO:0000313" key="9">
    <source>
        <dbReference type="EMBL" id="HIW80892.1"/>
    </source>
</evidence>
<dbReference type="AlphaFoldDB" id="A0A9D1UAR0"/>
<evidence type="ECO:0000256" key="5">
    <source>
        <dbReference type="ARBA" id="ARBA00022801"/>
    </source>
</evidence>
<reference evidence="9" key="2">
    <citation type="submission" date="2021-04" db="EMBL/GenBank/DDBJ databases">
        <authorList>
            <person name="Gilroy R."/>
        </authorList>
    </citation>
    <scope>NUCLEOTIDE SEQUENCE</scope>
    <source>
        <strain evidence="9">CHK195-6426</strain>
    </source>
</reference>
<keyword evidence="5" id="KW-0378">Hydrolase</keyword>
<dbReference type="GO" id="GO:0016020">
    <property type="term" value="C:membrane"/>
    <property type="evidence" value="ECO:0007669"/>
    <property type="project" value="InterPro"/>
</dbReference>
<evidence type="ECO:0000256" key="8">
    <source>
        <dbReference type="SAM" id="Phobius"/>
    </source>
</evidence>
<dbReference type="GO" id="GO:0009372">
    <property type="term" value="P:quorum sensing"/>
    <property type="evidence" value="ECO:0007669"/>
    <property type="project" value="UniProtKB-KW"/>
</dbReference>
<dbReference type="GO" id="GO:0008233">
    <property type="term" value="F:peptidase activity"/>
    <property type="evidence" value="ECO:0007669"/>
    <property type="project" value="UniProtKB-KW"/>
</dbReference>
<feature type="transmembrane region" description="Helical" evidence="8">
    <location>
        <begin position="145"/>
        <end position="163"/>
    </location>
</feature>
<keyword evidence="4 8" id="KW-0812">Transmembrane</keyword>
<dbReference type="Proteomes" id="UP000824265">
    <property type="component" value="Unassembled WGS sequence"/>
</dbReference>
<feature type="transmembrane region" description="Helical" evidence="8">
    <location>
        <begin position="80"/>
        <end position="100"/>
    </location>
</feature>
<feature type="transmembrane region" description="Helical" evidence="8">
    <location>
        <begin position="106"/>
        <end position="124"/>
    </location>
</feature>
<feature type="transmembrane region" description="Helical" evidence="8">
    <location>
        <begin position="169"/>
        <end position="187"/>
    </location>
</feature>
<accession>A0A9D1UAR0</accession>
<evidence type="ECO:0000313" key="10">
    <source>
        <dbReference type="Proteomes" id="UP000824265"/>
    </source>
</evidence>
<dbReference type="EMBL" id="DXGH01000027">
    <property type="protein sequence ID" value="HIW80892.1"/>
    <property type="molecule type" value="Genomic_DNA"/>
</dbReference>
<name>A0A9D1UAR0_9FIRM</name>
<keyword evidence="6 8" id="KW-1133">Transmembrane helix</keyword>
<feature type="transmembrane region" description="Helical" evidence="8">
    <location>
        <begin position="42"/>
        <end position="68"/>
    </location>
</feature>
<gene>
    <name evidence="9" type="ORF">H9742_05060</name>
</gene>
<evidence type="ECO:0000256" key="7">
    <source>
        <dbReference type="ARBA" id="ARBA00023136"/>
    </source>
</evidence>
<evidence type="ECO:0000256" key="4">
    <source>
        <dbReference type="ARBA" id="ARBA00022692"/>
    </source>
</evidence>
<evidence type="ECO:0000256" key="3">
    <source>
        <dbReference type="ARBA" id="ARBA00022670"/>
    </source>
</evidence>
<evidence type="ECO:0000256" key="2">
    <source>
        <dbReference type="ARBA" id="ARBA00022654"/>
    </source>
</evidence>
<comment type="caution">
    <text evidence="9">The sequence shown here is derived from an EMBL/GenBank/DDBJ whole genome shotgun (WGS) entry which is preliminary data.</text>
</comment>
<keyword evidence="2" id="KW-0673">Quorum sensing</keyword>
<proteinExistence type="predicted"/>
<organism evidence="9 10">
    <name type="scientific">Candidatus Acetatifactor stercoripullorum</name>
    <dbReference type="NCBI Taxonomy" id="2838414"/>
    <lineage>
        <taxon>Bacteria</taxon>
        <taxon>Bacillati</taxon>
        <taxon>Bacillota</taxon>
        <taxon>Clostridia</taxon>
        <taxon>Lachnospirales</taxon>
        <taxon>Lachnospiraceae</taxon>
        <taxon>Acetatifactor</taxon>
    </lineage>
</organism>
<dbReference type="Pfam" id="PF04647">
    <property type="entry name" value="AgrB"/>
    <property type="match status" value="1"/>
</dbReference>
<keyword evidence="3" id="KW-0645">Protease</keyword>
<keyword evidence="7 8" id="KW-0472">Membrane</keyword>
<evidence type="ECO:0000256" key="1">
    <source>
        <dbReference type="ARBA" id="ARBA00022475"/>
    </source>
</evidence>
<sequence length="206" mass="22970">MERVVTYLTDGLIRNRLLEEQDREIYEYGLGRLVGKTVSYTALLGLSLLIGTFVPGLWFLAFFFTLRGRTGGYHAATEKGCFLGTMVLYLVVMKGFLPLLVRWQQAGMVCLVLSAAAVLAFAPVNHPNLNFDPEEMRWYKRRSRLVLAGEILAVGFLQLVGAPQEWVCSAILGMTVCGFLLCLAKAAKQEIKTENGLRTEGRKTDE</sequence>
<reference evidence="9" key="1">
    <citation type="journal article" date="2021" name="PeerJ">
        <title>Extensive microbial diversity within the chicken gut microbiome revealed by metagenomics and culture.</title>
        <authorList>
            <person name="Gilroy R."/>
            <person name="Ravi A."/>
            <person name="Getino M."/>
            <person name="Pursley I."/>
            <person name="Horton D.L."/>
            <person name="Alikhan N.F."/>
            <person name="Baker D."/>
            <person name="Gharbi K."/>
            <person name="Hall N."/>
            <person name="Watson M."/>
            <person name="Adriaenssens E.M."/>
            <person name="Foster-Nyarko E."/>
            <person name="Jarju S."/>
            <person name="Secka A."/>
            <person name="Antonio M."/>
            <person name="Oren A."/>
            <person name="Chaudhuri R.R."/>
            <person name="La Ragione R."/>
            <person name="Hildebrand F."/>
            <person name="Pallen M.J."/>
        </authorList>
    </citation>
    <scope>NUCLEOTIDE SEQUENCE</scope>
    <source>
        <strain evidence="9">CHK195-6426</strain>
    </source>
</reference>
<dbReference type="GO" id="GO:0006508">
    <property type="term" value="P:proteolysis"/>
    <property type="evidence" value="ECO:0007669"/>
    <property type="project" value="UniProtKB-KW"/>
</dbReference>
<keyword evidence="1" id="KW-1003">Cell membrane</keyword>